<reference evidence="6 7" key="1">
    <citation type="journal article" date="2011" name="PLoS Genet.">
        <title>Finished genome of the fungal wheat pathogen Mycosphaerella graminicola reveals dispensome structure, chromosome plasticity, and stealth pathogenesis.</title>
        <authorList>
            <person name="Goodwin S.B."/>
            <person name="Ben M'barek S."/>
            <person name="Dhillon B."/>
            <person name="Wittenberg A.H.J."/>
            <person name="Crane C.F."/>
            <person name="Hane J.K."/>
            <person name="Foster A.J."/>
            <person name="Van der Lee T.A.J."/>
            <person name="Grimwood J."/>
            <person name="Aerts A."/>
            <person name="Antoniw J."/>
            <person name="Bailey A."/>
            <person name="Bluhm B."/>
            <person name="Bowler J."/>
            <person name="Bristow J."/>
            <person name="van der Burgt A."/>
            <person name="Canto-Canche B."/>
            <person name="Churchill A.C.L."/>
            <person name="Conde-Ferraez L."/>
            <person name="Cools H.J."/>
            <person name="Coutinho P.M."/>
            <person name="Csukai M."/>
            <person name="Dehal P."/>
            <person name="De Wit P."/>
            <person name="Donzelli B."/>
            <person name="van de Geest H.C."/>
            <person name="van Ham R.C.H.J."/>
            <person name="Hammond-Kosack K.E."/>
            <person name="Henrissat B."/>
            <person name="Kilian A."/>
            <person name="Kobayashi A.K."/>
            <person name="Koopmann E."/>
            <person name="Kourmpetis Y."/>
            <person name="Kuzniar A."/>
            <person name="Lindquist E."/>
            <person name="Lombard V."/>
            <person name="Maliepaard C."/>
            <person name="Martins N."/>
            <person name="Mehrabi R."/>
            <person name="Nap J.P.H."/>
            <person name="Ponomarenko A."/>
            <person name="Rudd J.J."/>
            <person name="Salamov A."/>
            <person name="Schmutz J."/>
            <person name="Schouten H.J."/>
            <person name="Shapiro H."/>
            <person name="Stergiopoulos I."/>
            <person name="Torriani S.F.F."/>
            <person name="Tu H."/>
            <person name="de Vries R.P."/>
            <person name="Waalwijk C."/>
            <person name="Ware S.B."/>
            <person name="Wiebenga A."/>
            <person name="Zwiers L.-H."/>
            <person name="Oliver R.P."/>
            <person name="Grigoriev I.V."/>
            <person name="Kema G.H.J."/>
        </authorList>
    </citation>
    <scope>NUCLEOTIDE SEQUENCE [LARGE SCALE GENOMIC DNA]</scope>
    <source>
        <strain evidence="7">CBS 115943 / IPO323</strain>
    </source>
</reference>
<dbReference type="AlphaFoldDB" id="F9X4C8"/>
<dbReference type="SUPFAM" id="SSF144083">
    <property type="entry name" value="Magnesium transport protein CorA, transmembrane region"/>
    <property type="match status" value="1"/>
</dbReference>
<name>F9X4C8_ZYMTI</name>
<feature type="transmembrane region" description="Helical" evidence="5">
    <location>
        <begin position="301"/>
        <end position="318"/>
    </location>
</feature>
<dbReference type="eggNOG" id="ENOG502SS3N">
    <property type="taxonomic scope" value="Eukaryota"/>
</dbReference>
<organism evidence="6 7">
    <name type="scientific">Zymoseptoria tritici (strain CBS 115943 / IPO323)</name>
    <name type="common">Speckled leaf blotch fungus</name>
    <name type="synonym">Septoria tritici</name>
    <dbReference type="NCBI Taxonomy" id="336722"/>
    <lineage>
        <taxon>Eukaryota</taxon>
        <taxon>Fungi</taxon>
        <taxon>Dikarya</taxon>
        <taxon>Ascomycota</taxon>
        <taxon>Pezizomycotina</taxon>
        <taxon>Dothideomycetes</taxon>
        <taxon>Dothideomycetidae</taxon>
        <taxon>Mycosphaerellales</taxon>
        <taxon>Mycosphaerellaceae</taxon>
        <taxon>Zymoseptoria</taxon>
    </lineage>
</organism>
<evidence type="ECO:0000313" key="7">
    <source>
        <dbReference type="Proteomes" id="UP000008062"/>
    </source>
</evidence>
<feature type="transmembrane region" description="Helical" evidence="5">
    <location>
        <begin position="338"/>
        <end position="361"/>
    </location>
</feature>
<dbReference type="STRING" id="336722.F9X4C8"/>
<evidence type="ECO:0000256" key="3">
    <source>
        <dbReference type="ARBA" id="ARBA00022989"/>
    </source>
</evidence>
<evidence type="ECO:0000256" key="2">
    <source>
        <dbReference type="ARBA" id="ARBA00022692"/>
    </source>
</evidence>
<keyword evidence="3 5" id="KW-1133">Transmembrane helix</keyword>
<dbReference type="GeneID" id="13403554"/>
<accession>F9X4C8</accession>
<dbReference type="Proteomes" id="UP000008062">
    <property type="component" value="Chromosome 2"/>
</dbReference>
<gene>
    <name evidence="6" type="ORF">MYCGRDRAFT_90665</name>
</gene>
<comment type="subcellular location">
    <subcellularLocation>
        <location evidence="1">Membrane</location>
        <topology evidence="1">Multi-pass membrane protein</topology>
    </subcellularLocation>
</comment>
<protein>
    <recommendedName>
        <fullName evidence="8">Mg2+ transporter protein, CorA-like/Zinc transport protein ZntB</fullName>
    </recommendedName>
</protein>
<dbReference type="OrthoDB" id="2830640at2759"/>
<evidence type="ECO:0000256" key="4">
    <source>
        <dbReference type="ARBA" id="ARBA00023136"/>
    </source>
</evidence>
<evidence type="ECO:0000313" key="6">
    <source>
        <dbReference type="EMBL" id="EGP90590.1"/>
    </source>
</evidence>
<dbReference type="InParanoid" id="F9X4C8"/>
<evidence type="ECO:0000256" key="1">
    <source>
        <dbReference type="ARBA" id="ARBA00004141"/>
    </source>
</evidence>
<dbReference type="KEGG" id="ztr:MYCGRDRAFT_90665"/>
<keyword evidence="4 5" id="KW-0472">Membrane</keyword>
<dbReference type="RefSeq" id="XP_003855614.1">
    <property type="nucleotide sequence ID" value="XM_003855566.1"/>
</dbReference>
<evidence type="ECO:0000256" key="5">
    <source>
        <dbReference type="SAM" id="Phobius"/>
    </source>
</evidence>
<dbReference type="OMA" id="SIMIAKN"/>
<dbReference type="EMBL" id="CM001197">
    <property type="protein sequence ID" value="EGP90590.1"/>
    <property type="molecule type" value="Genomic_DNA"/>
</dbReference>
<sequence>MAELQKWEISDSRLEIDRSYDDSTVRFKLLIGNSTSANLKDTQNVPFDSEVIKTITDQGWISDEYTHLWRRDEGGSAALTSHGILNSERRPVFLLLVTRQSRAKLLRRIVPRDFAILPFCILKHHVDETLVAVQELTRLITSAERRIAEGVISLDDNGDYKLINRLNLEHVRLQRRSDFQNDLGSNLLKYLDAYQRLWSVLFEGGTGYIEDMREKVEQQMRYSTQVQKDLEMLPRRIDNQSKAMFSIVALRDNKLNIQLAESSRRIAEESRLDNLLNVKLAKATAQLAEETRQDSAAMKTIAVLTLTFLPGTAVASFFGMDGMFNWNPGPGEKLASPYIWIFFVVTIPLTILVYFAWWFWFRKTREEFQKQFAGSDIATAEEEMMRRMRTTTNSWTLEKQTTMTARQ</sequence>
<keyword evidence="7" id="KW-1185">Reference proteome</keyword>
<keyword evidence="2 5" id="KW-0812">Transmembrane</keyword>
<evidence type="ECO:0008006" key="8">
    <source>
        <dbReference type="Google" id="ProtNLM"/>
    </source>
</evidence>
<dbReference type="GO" id="GO:0016020">
    <property type="term" value="C:membrane"/>
    <property type="evidence" value="ECO:0007669"/>
    <property type="project" value="UniProtKB-SubCell"/>
</dbReference>
<dbReference type="InterPro" id="IPR045863">
    <property type="entry name" value="CorA_TM1_TM2"/>
</dbReference>
<proteinExistence type="predicted"/>
<dbReference type="HOGENOM" id="CLU_056031_0_0_1"/>
<dbReference type="Gene3D" id="1.20.58.340">
    <property type="entry name" value="Magnesium transport protein CorA, transmembrane region"/>
    <property type="match status" value="1"/>
</dbReference>